<dbReference type="PANTHER" id="PTHR24960:SF79">
    <property type="entry name" value="PHOTOSYSTEM I IRON-SULFUR CENTER"/>
    <property type="match status" value="1"/>
</dbReference>
<dbReference type="GO" id="GO:0051539">
    <property type="term" value="F:4 iron, 4 sulfur cluster binding"/>
    <property type="evidence" value="ECO:0007669"/>
    <property type="project" value="UniProtKB-KW"/>
</dbReference>
<feature type="compositionally biased region" description="Basic and acidic residues" evidence="5">
    <location>
        <begin position="100"/>
        <end position="110"/>
    </location>
</feature>
<evidence type="ECO:0000313" key="8">
    <source>
        <dbReference type="Proteomes" id="UP000265618"/>
    </source>
</evidence>
<dbReference type="SUPFAM" id="SSF54862">
    <property type="entry name" value="4Fe-4S ferredoxins"/>
    <property type="match status" value="1"/>
</dbReference>
<gene>
    <name evidence="7" type="ORF">KIPB_004938</name>
</gene>
<dbReference type="PANTHER" id="PTHR24960">
    <property type="entry name" value="PHOTOSYSTEM I IRON-SULFUR CENTER-RELATED"/>
    <property type="match status" value="1"/>
</dbReference>
<keyword evidence="2" id="KW-0479">Metal-binding</keyword>
<feature type="domain" description="4Fe-4S ferredoxin-type" evidence="6">
    <location>
        <begin position="268"/>
        <end position="297"/>
    </location>
</feature>
<evidence type="ECO:0000256" key="5">
    <source>
        <dbReference type="SAM" id="MobiDB-lite"/>
    </source>
</evidence>
<dbReference type="Proteomes" id="UP000265618">
    <property type="component" value="Unassembled WGS sequence"/>
</dbReference>
<comment type="caution">
    <text evidence="7">The sequence shown here is derived from an EMBL/GenBank/DDBJ whole genome shotgun (WGS) entry which is preliminary data.</text>
</comment>
<name>A0A9K3GI56_9EUKA</name>
<feature type="region of interest" description="Disordered" evidence="5">
    <location>
        <begin position="95"/>
        <end position="116"/>
    </location>
</feature>
<protein>
    <recommendedName>
        <fullName evidence="6">4Fe-4S ferredoxin-type domain-containing protein</fullName>
    </recommendedName>
</protein>
<proteinExistence type="predicted"/>
<evidence type="ECO:0000313" key="7">
    <source>
        <dbReference type="EMBL" id="GIQ83592.1"/>
    </source>
</evidence>
<feature type="compositionally biased region" description="Basic and acidic residues" evidence="5">
    <location>
        <begin position="345"/>
        <end position="359"/>
    </location>
</feature>
<dbReference type="GO" id="GO:0046872">
    <property type="term" value="F:metal ion binding"/>
    <property type="evidence" value="ECO:0007669"/>
    <property type="project" value="UniProtKB-KW"/>
</dbReference>
<keyword evidence="3" id="KW-0408">Iron</keyword>
<dbReference type="InterPro" id="IPR017896">
    <property type="entry name" value="4Fe4S_Fe-S-bd"/>
</dbReference>
<feature type="region of interest" description="Disordered" evidence="5">
    <location>
        <begin position="162"/>
        <end position="182"/>
    </location>
</feature>
<dbReference type="EMBL" id="BDIP01001106">
    <property type="protein sequence ID" value="GIQ83592.1"/>
    <property type="molecule type" value="Genomic_DNA"/>
</dbReference>
<dbReference type="AlphaFoldDB" id="A0A9K3GI56"/>
<feature type="region of interest" description="Disordered" evidence="5">
    <location>
        <begin position="298"/>
        <end position="359"/>
    </location>
</feature>
<feature type="compositionally biased region" description="Basic and acidic residues" evidence="5">
    <location>
        <begin position="303"/>
        <end position="327"/>
    </location>
</feature>
<dbReference type="Gene3D" id="3.30.70.20">
    <property type="match status" value="1"/>
</dbReference>
<sequence>MGYVTMLAFSHTGNTRWLSYILMRELYAHLESPSGVPSGCHLFDVTPRHNALKIESEVVANTSLLILLFPVYFMRAPPAFVSSVIDGLCTCMKSPKGRGKGAERERERGAEGMSPPSMPPFPNCPIVLGCTYATECGTALQETAERLRRGGRKVVMAFALRAPDNRPGRGGSPPSKTKEEGMPRKMLASLSIPGLTLPDTPTHEERLYWQAVVKVQKYCLKIGNIMERPRDLHLLPHINPRPPNPISRVRGYMASFRQPRNMAVATFGHLIHDASTCIGCGECVRVCQYNAVWFMDRGQGGGGERERESQSVAEAKGRPRRDSERGRGRPKPKPKGRKAKGKAAKARERERERERERGRDGSRVLVWLDSHCHRCMACVNHCPTYAISFSRCGQETGKAKAKRSQPPSLSLEVEGARSRYVCPYRIGQADAVEAVQPVVIPVARPVREREREDSFEESTTESSSM</sequence>
<dbReference type="PROSITE" id="PS00198">
    <property type="entry name" value="4FE4S_FER_1"/>
    <property type="match status" value="1"/>
</dbReference>
<organism evidence="7 8">
    <name type="scientific">Kipferlia bialata</name>
    <dbReference type="NCBI Taxonomy" id="797122"/>
    <lineage>
        <taxon>Eukaryota</taxon>
        <taxon>Metamonada</taxon>
        <taxon>Carpediemonas-like organisms</taxon>
        <taxon>Kipferlia</taxon>
    </lineage>
</organism>
<keyword evidence="4" id="KW-0411">Iron-sulfur</keyword>
<accession>A0A9K3GI56</accession>
<dbReference type="InterPro" id="IPR050157">
    <property type="entry name" value="PSI_iron-sulfur_center"/>
</dbReference>
<keyword evidence="8" id="KW-1185">Reference proteome</keyword>
<dbReference type="InterPro" id="IPR017900">
    <property type="entry name" value="4Fe4S_Fe_S_CS"/>
</dbReference>
<feature type="domain" description="4Fe-4S ferredoxin-type" evidence="6">
    <location>
        <begin position="363"/>
        <end position="392"/>
    </location>
</feature>
<evidence type="ECO:0000256" key="1">
    <source>
        <dbReference type="ARBA" id="ARBA00022485"/>
    </source>
</evidence>
<keyword evidence="1" id="KW-0004">4Fe-4S</keyword>
<evidence type="ECO:0000259" key="6">
    <source>
        <dbReference type="PROSITE" id="PS51379"/>
    </source>
</evidence>
<evidence type="ECO:0000256" key="4">
    <source>
        <dbReference type="ARBA" id="ARBA00023014"/>
    </source>
</evidence>
<evidence type="ECO:0000256" key="3">
    <source>
        <dbReference type="ARBA" id="ARBA00023004"/>
    </source>
</evidence>
<reference evidence="7 8" key="1">
    <citation type="journal article" date="2018" name="PLoS ONE">
        <title>The draft genome of Kipferlia bialata reveals reductive genome evolution in fornicate parasites.</title>
        <authorList>
            <person name="Tanifuji G."/>
            <person name="Takabayashi S."/>
            <person name="Kume K."/>
            <person name="Takagi M."/>
            <person name="Nakayama T."/>
            <person name="Kamikawa R."/>
            <person name="Inagaki Y."/>
            <person name="Hashimoto T."/>
        </authorList>
    </citation>
    <scope>NUCLEOTIDE SEQUENCE [LARGE SCALE GENOMIC DNA]</scope>
    <source>
        <strain evidence="7">NY0173</strain>
    </source>
</reference>
<evidence type="ECO:0000256" key="2">
    <source>
        <dbReference type="ARBA" id="ARBA00022723"/>
    </source>
</evidence>
<dbReference type="PROSITE" id="PS51379">
    <property type="entry name" value="4FE4S_FER_2"/>
    <property type="match status" value="2"/>
</dbReference>
<dbReference type="Pfam" id="PF13237">
    <property type="entry name" value="Fer4_10"/>
    <property type="match status" value="1"/>
</dbReference>
<feature type="compositionally biased region" description="Basic residues" evidence="5">
    <location>
        <begin position="328"/>
        <end position="344"/>
    </location>
</feature>